<dbReference type="EMBL" id="JAGKHQ010000009">
    <property type="protein sequence ID" value="KAG7508730.1"/>
    <property type="molecule type" value="Genomic_DNA"/>
</dbReference>
<dbReference type="Proteomes" id="UP000693946">
    <property type="component" value="Linkage Group LG17"/>
</dbReference>
<dbReference type="PANTHER" id="PTHR12486">
    <property type="entry name" value="APRATAXIN-RELATED"/>
    <property type="match status" value="1"/>
</dbReference>
<proteinExistence type="predicted"/>
<reference evidence="3 4" key="1">
    <citation type="journal article" date="2021" name="Sci. Rep.">
        <title>Chromosome anchoring in Senegalese sole (Solea senegalensis) reveals sex-associated markers and genome rearrangements in flatfish.</title>
        <authorList>
            <person name="Guerrero-Cozar I."/>
            <person name="Gomez-Garrido J."/>
            <person name="Berbel C."/>
            <person name="Martinez-Blanch J.F."/>
            <person name="Alioto T."/>
            <person name="Claros M.G."/>
            <person name="Gagnaire P.A."/>
            <person name="Manchado M."/>
        </authorList>
    </citation>
    <scope>NUCLEOTIDE SEQUENCE [LARGE SCALE GENOMIC DNA]</scope>
    <source>
        <strain evidence="3">Sse05_10M</strain>
    </source>
</reference>
<dbReference type="InterPro" id="IPR011146">
    <property type="entry name" value="HIT-like"/>
</dbReference>
<sequence>MARGFLTSLVGESVVESCIFCLIANEQDEETEILAKNRDMVCFRDIDPAAPHHYLVIPRKHIHSCSSLHRKHIDLVERMAEMGKAVLHDQGFADMNDISMGFHLPPFISVNHLHLHVLAPSSQISRSMIFKFTPRTESFILEQRVREQLKNISPMHHFTTQLRSKKSKHLFE</sequence>
<dbReference type="PANTHER" id="PTHR12486:SF6">
    <property type="entry name" value="ADENOSINE 5'-MONOPHOSPHORAMIDASE HINT3"/>
    <property type="match status" value="1"/>
</dbReference>
<dbReference type="GO" id="GO:0003824">
    <property type="term" value="F:catalytic activity"/>
    <property type="evidence" value="ECO:0007669"/>
    <property type="project" value="InterPro"/>
</dbReference>
<feature type="short sequence motif" description="Histidine triad motif" evidence="1">
    <location>
        <begin position="112"/>
        <end position="116"/>
    </location>
</feature>
<feature type="domain" description="HIT" evidence="2">
    <location>
        <begin position="19"/>
        <end position="130"/>
    </location>
</feature>
<keyword evidence="4" id="KW-1185">Reference proteome</keyword>
<dbReference type="Pfam" id="PF11969">
    <property type="entry name" value="DcpS_C"/>
    <property type="match status" value="1"/>
</dbReference>
<name>A0AAV6RV84_SOLSE</name>
<protein>
    <submittedName>
        <fullName evidence="3">Histidine triad nucleotide-binding protein 3-like</fullName>
    </submittedName>
</protein>
<dbReference type="AlphaFoldDB" id="A0AAV6RV84"/>
<evidence type="ECO:0000313" key="4">
    <source>
        <dbReference type="Proteomes" id="UP000693946"/>
    </source>
</evidence>
<gene>
    <name evidence="3" type="ORF">JOB18_022418</name>
</gene>
<evidence type="ECO:0000256" key="1">
    <source>
        <dbReference type="PROSITE-ProRule" id="PRU00464"/>
    </source>
</evidence>
<evidence type="ECO:0000313" key="3">
    <source>
        <dbReference type="EMBL" id="KAG7508730.1"/>
    </source>
</evidence>
<evidence type="ECO:0000259" key="2">
    <source>
        <dbReference type="PROSITE" id="PS51084"/>
    </source>
</evidence>
<organism evidence="3 4">
    <name type="scientific">Solea senegalensis</name>
    <name type="common">Senegalese sole</name>
    <dbReference type="NCBI Taxonomy" id="28829"/>
    <lineage>
        <taxon>Eukaryota</taxon>
        <taxon>Metazoa</taxon>
        <taxon>Chordata</taxon>
        <taxon>Craniata</taxon>
        <taxon>Vertebrata</taxon>
        <taxon>Euteleostomi</taxon>
        <taxon>Actinopterygii</taxon>
        <taxon>Neopterygii</taxon>
        <taxon>Teleostei</taxon>
        <taxon>Neoteleostei</taxon>
        <taxon>Acanthomorphata</taxon>
        <taxon>Carangaria</taxon>
        <taxon>Pleuronectiformes</taxon>
        <taxon>Pleuronectoidei</taxon>
        <taxon>Soleidae</taxon>
        <taxon>Solea</taxon>
    </lineage>
</organism>
<dbReference type="PROSITE" id="PS51084">
    <property type="entry name" value="HIT_2"/>
    <property type="match status" value="1"/>
</dbReference>
<comment type="caution">
    <text evidence="3">The sequence shown here is derived from an EMBL/GenBank/DDBJ whole genome shotgun (WGS) entry which is preliminary data.</text>
</comment>
<accession>A0AAV6RV84</accession>